<dbReference type="EMBL" id="FNAG01000022">
    <property type="protein sequence ID" value="SDE12201.1"/>
    <property type="molecule type" value="Genomic_DNA"/>
</dbReference>
<dbReference type="SUPFAM" id="SSF53474">
    <property type="entry name" value="alpha/beta-Hydrolases"/>
    <property type="match status" value="1"/>
</dbReference>
<reference evidence="2 3" key="1">
    <citation type="submission" date="2016-10" db="EMBL/GenBank/DDBJ databases">
        <authorList>
            <person name="de Groot N.N."/>
        </authorList>
    </citation>
    <scope>NUCLEOTIDE SEQUENCE [LARGE SCALE GENOMIC DNA]</scope>
    <source>
        <strain evidence="2 3">DSM 16957</strain>
    </source>
</reference>
<dbReference type="GO" id="GO:0016042">
    <property type="term" value="P:lipid catabolic process"/>
    <property type="evidence" value="ECO:0007669"/>
    <property type="project" value="InterPro"/>
</dbReference>
<dbReference type="AlphaFoldDB" id="A0A1G7ABM8"/>
<dbReference type="STRING" id="265719.SAMN04488509_12219"/>
<gene>
    <name evidence="2" type="ORF">SAMN04488509_12219</name>
</gene>
<dbReference type="GO" id="GO:0016298">
    <property type="term" value="F:lipase activity"/>
    <property type="evidence" value="ECO:0007669"/>
    <property type="project" value="TreeGrafter"/>
</dbReference>
<dbReference type="Proteomes" id="UP000199603">
    <property type="component" value="Unassembled WGS sequence"/>
</dbReference>
<evidence type="ECO:0000313" key="3">
    <source>
        <dbReference type="Proteomes" id="UP000199603"/>
    </source>
</evidence>
<keyword evidence="3" id="KW-1185">Reference proteome</keyword>
<proteinExistence type="predicted"/>
<dbReference type="PANTHER" id="PTHR32015">
    <property type="entry name" value="FASTING INDUCED LIPASE"/>
    <property type="match status" value="1"/>
</dbReference>
<evidence type="ECO:0000256" key="1">
    <source>
        <dbReference type="SAM" id="SignalP"/>
    </source>
</evidence>
<dbReference type="Pfam" id="PF01674">
    <property type="entry name" value="Lipase_2"/>
    <property type="match status" value="1"/>
</dbReference>
<protein>
    <submittedName>
        <fullName evidence="2">Lipase (Class 2)</fullName>
    </submittedName>
</protein>
<dbReference type="RefSeq" id="WP_091246034.1">
    <property type="nucleotide sequence ID" value="NZ_FNAG01000022.1"/>
</dbReference>
<dbReference type="Gene3D" id="3.40.50.1820">
    <property type="entry name" value="alpha/beta hydrolase"/>
    <property type="match status" value="1"/>
</dbReference>
<organism evidence="2 3">
    <name type="scientific">Aquimonas voraii</name>
    <dbReference type="NCBI Taxonomy" id="265719"/>
    <lineage>
        <taxon>Bacteria</taxon>
        <taxon>Pseudomonadati</taxon>
        <taxon>Pseudomonadota</taxon>
        <taxon>Gammaproteobacteria</taxon>
        <taxon>Lysobacterales</taxon>
        <taxon>Lysobacteraceae</taxon>
        <taxon>Aquimonas</taxon>
    </lineage>
</organism>
<name>A0A1G7ABM8_9GAMM</name>
<feature type="signal peptide" evidence="1">
    <location>
        <begin position="1"/>
        <end position="22"/>
    </location>
</feature>
<dbReference type="InterPro" id="IPR029058">
    <property type="entry name" value="AB_hydrolase_fold"/>
</dbReference>
<evidence type="ECO:0000313" key="2">
    <source>
        <dbReference type="EMBL" id="SDE12201.1"/>
    </source>
</evidence>
<dbReference type="InterPro" id="IPR002918">
    <property type="entry name" value="Lipase_EstA/Esterase_EstB"/>
</dbReference>
<dbReference type="OrthoDB" id="6033466at2"/>
<sequence>MKTLIRAAALAAFALCALPAAAQTCRDAVVLVHGNTGAPADWANTVAELKRRGYSDAQIHRPSWGSKTCAACNDHSGSEETPVLNAMVDAIAGSCTGKVDVITHSMGGTLAGRVIQQNGLRPYVQSFVGIAGAFRGLWTCGSYPWNVATSTCGYWGLSVGSPFLTGLNGVRFGDRVHSIKSYYDQIVCGSGVCTVGGVHSSSIWGENSSTTYTFGHFGLLDYTAVKQVDLIQ</sequence>
<keyword evidence="1" id="KW-0732">Signal</keyword>
<accession>A0A1G7ABM8</accession>
<dbReference type="PANTHER" id="PTHR32015:SF1">
    <property type="entry name" value="LIPASE"/>
    <property type="match status" value="1"/>
</dbReference>
<feature type="chain" id="PRO_5011517585" evidence="1">
    <location>
        <begin position="23"/>
        <end position="232"/>
    </location>
</feature>